<accession>A0A0R1KD95</accession>
<dbReference type="EMBL" id="AZDZ01000019">
    <property type="protein sequence ID" value="KRK78857.1"/>
    <property type="molecule type" value="Genomic_DNA"/>
</dbReference>
<evidence type="ECO:0008006" key="3">
    <source>
        <dbReference type="Google" id="ProtNLM"/>
    </source>
</evidence>
<sequence length="110" mass="12109">MTVYDSTINGEYLGWNTKNLTLINCTIESDQGLCYVDHLVMKNCKLLETDLAFEYCSDIDAEITSSIVSVKNPINGKISAESIGEIIFDDDDIDASKTEIKCDTEASANV</sequence>
<keyword evidence="2" id="KW-1185">Reference proteome</keyword>
<dbReference type="eggNOG" id="COG5434">
    <property type="taxonomic scope" value="Bacteria"/>
</dbReference>
<comment type="caution">
    <text evidence="1">The sequence shown here is derived from an EMBL/GenBank/DDBJ whole genome shotgun (WGS) entry which is preliminary data.</text>
</comment>
<dbReference type="PATRIC" id="fig|1423775.4.peg.1245"/>
<organism evidence="1 2">
    <name type="scientific">Companilactobacillus nodensis DSM 19682 = JCM 14932 = NBRC 107160</name>
    <dbReference type="NCBI Taxonomy" id="1423775"/>
    <lineage>
        <taxon>Bacteria</taxon>
        <taxon>Bacillati</taxon>
        <taxon>Bacillota</taxon>
        <taxon>Bacilli</taxon>
        <taxon>Lactobacillales</taxon>
        <taxon>Lactobacillaceae</taxon>
        <taxon>Companilactobacillus</taxon>
    </lineage>
</organism>
<dbReference type="Pfam" id="PF12541">
    <property type="entry name" value="DUF3737"/>
    <property type="match status" value="1"/>
</dbReference>
<dbReference type="InterPro" id="IPR022208">
    <property type="entry name" value="DUF3737"/>
</dbReference>
<reference evidence="1 2" key="1">
    <citation type="journal article" date="2015" name="Genome Announc.">
        <title>Expanding the biotechnology potential of lactobacilli through comparative genomics of 213 strains and associated genera.</title>
        <authorList>
            <person name="Sun Z."/>
            <person name="Harris H.M."/>
            <person name="McCann A."/>
            <person name="Guo C."/>
            <person name="Argimon S."/>
            <person name="Zhang W."/>
            <person name="Yang X."/>
            <person name="Jeffery I.B."/>
            <person name="Cooney J.C."/>
            <person name="Kagawa T.F."/>
            <person name="Liu W."/>
            <person name="Song Y."/>
            <person name="Salvetti E."/>
            <person name="Wrobel A."/>
            <person name="Rasinkangas P."/>
            <person name="Parkhill J."/>
            <person name="Rea M.C."/>
            <person name="O'Sullivan O."/>
            <person name="Ritari J."/>
            <person name="Douillard F.P."/>
            <person name="Paul Ross R."/>
            <person name="Yang R."/>
            <person name="Briner A.E."/>
            <person name="Felis G.E."/>
            <person name="de Vos W.M."/>
            <person name="Barrangou R."/>
            <person name="Klaenhammer T.R."/>
            <person name="Caufield P.W."/>
            <person name="Cui Y."/>
            <person name="Zhang H."/>
            <person name="O'Toole P.W."/>
        </authorList>
    </citation>
    <scope>NUCLEOTIDE SEQUENCE [LARGE SCALE GENOMIC DNA]</scope>
    <source>
        <strain evidence="1 2">DSM 19682</strain>
    </source>
</reference>
<dbReference type="Proteomes" id="UP000051248">
    <property type="component" value="Unassembled WGS sequence"/>
</dbReference>
<dbReference type="SUPFAM" id="SSF51126">
    <property type="entry name" value="Pectin lyase-like"/>
    <property type="match status" value="1"/>
</dbReference>
<evidence type="ECO:0000313" key="1">
    <source>
        <dbReference type="EMBL" id="KRK78857.1"/>
    </source>
</evidence>
<evidence type="ECO:0000313" key="2">
    <source>
        <dbReference type="Proteomes" id="UP000051248"/>
    </source>
</evidence>
<dbReference type="STRING" id="1423775.FD03_GL001215"/>
<gene>
    <name evidence="1" type="ORF">FD03_GL001215</name>
</gene>
<dbReference type="AlphaFoldDB" id="A0A0R1KD95"/>
<dbReference type="InterPro" id="IPR011050">
    <property type="entry name" value="Pectin_lyase_fold/virulence"/>
</dbReference>
<name>A0A0R1KD95_9LACO</name>
<protein>
    <recommendedName>
        <fullName evidence="3">DUF3737 family protein</fullName>
    </recommendedName>
</protein>
<proteinExistence type="predicted"/>